<dbReference type="EMBL" id="CALNXK010000527">
    <property type="protein sequence ID" value="CAH3187167.1"/>
    <property type="molecule type" value="Genomic_DNA"/>
</dbReference>
<comment type="caution">
    <text evidence="1">The sequence shown here is derived from an EMBL/GenBank/DDBJ whole genome shotgun (WGS) entry which is preliminary data.</text>
</comment>
<gene>
    <name evidence="1" type="ORF">PLOB_00036871</name>
</gene>
<accession>A0ABN8SAA2</accession>
<keyword evidence="2" id="KW-1185">Reference proteome</keyword>
<protein>
    <submittedName>
        <fullName evidence="1">Uncharacterized protein</fullName>
    </submittedName>
</protein>
<organism evidence="1 2">
    <name type="scientific">Porites lobata</name>
    <dbReference type="NCBI Taxonomy" id="104759"/>
    <lineage>
        <taxon>Eukaryota</taxon>
        <taxon>Metazoa</taxon>
        <taxon>Cnidaria</taxon>
        <taxon>Anthozoa</taxon>
        <taxon>Hexacorallia</taxon>
        <taxon>Scleractinia</taxon>
        <taxon>Fungiina</taxon>
        <taxon>Poritidae</taxon>
        <taxon>Porites</taxon>
    </lineage>
</organism>
<dbReference type="Proteomes" id="UP001159405">
    <property type="component" value="Unassembled WGS sequence"/>
</dbReference>
<evidence type="ECO:0000313" key="1">
    <source>
        <dbReference type="EMBL" id="CAH3187167.1"/>
    </source>
</evidence>
<proteinExistence type="predicted"/>
<reference evidence="1 2" key="1">
    <citation type="submission" date="2022-05" db="EMBL/GenBank/DDBJ databases">
        <authorList>
            <consortium name="Genoscope - CEA"/>
            <person name="William W."/>
        </authorList>
    </citation>
    <scope>NUCLEOTIDE SEQUENCE [LARGE SCALE GENOMIC DNA]</scope>
</reference>
<name>A0ABN8SAA2_9CNID</name>
<sequence length="367" mass="41560">MDETANCIICKKSLNGEGDVVTLKEKGSEGINRASAERVDNITTVPGQQVHQNCRREYCRPSSINRAKKSVSDETTSSRRSLTRKAEQCFSFKTDCFFCGTKVELGLNSKRKRLGEAFRVTTIETKDMILKICSERNDDWSETIRARLMNVHDLPAADAIYHQTCNVNFRTNRQLPQVYEADELPVMKKRKIGRPQNEEKNQAFVKVTKFLEENDDEQITVGDLVEKMKEYLNDTESEAYGWSHMKTKLLEYFGDKIIITDINGKPNFHAHQDVLDIKEEQENIIKTAAKLIKNDLKSIPTSSDSYPTITTDAESHARYLPASLSIFLSSVYRAGNCSSCSATGSYRTSTDRACSSVAPQFRLTLPY</sequence>
<evidence type="ECO:0000313" key="2">
    <source>
        <dbReference type="Proteomes" id="UP001159405"/>
    </source>
</evidence>